<keyword evidence="1" id="KW-0472">Membrane</keyword>
<name>A0ABT2RX72_9FIRM</name>
<protein>
    <submittedName>
        <fullName evidence="3">GHKL domain-containing protein</fullName>
    </submittedName>
</protein>
<feature type="transmembrane region" description="Helical" evidence="1">
    <location>
        <begin position="183"/>
        <end position="204"/>
    </location>
</feature>
<keyword evidence="1" id="KW-0812">Transmembrane</keyword>
<comment type="caution">
    <text evidence="3">The sequence shown here is derived from an EMBL/GenBank/DDBJ whole genome shotgun (WGS) entry which is preliminary data.</text>
</comment>
<evidence type="ECO:0000313" key="3">
    <source>
        <dbReference type="EMBL" id="MCU6696930.1"/>
    </source>
</evidence>
<keyword evidence="4" id="KW-1185">Reference proteome</keyword>
<dbReference type="Gene3D" id="3.30.565.10">
    <property type="entry name" value="Histidine kinase-like ATPase, C-terminal domain"/>
    <property type="match status" value="1"/>
</dbReference>
<dbReference type="Pfam" id="PF14501">
    <property type="entry name" value="HATPase_c_5"/>
    <property type="match status" value="1"/>
</dbReference>
<gene>
    <name evidence="3" type="ORF">OCV63_08475</name>
</gene>
<feature type="transmembrane region" description="Helical" evidence="1">
    <location>
        <begin position="63"/>
        <end position="81"/>
    </location>
</feature>
<feature type="transmembrane region" description="Helical" evidence="1">
    <location>
        <begin position="35"/>
        <end position="57"/>
    </location>
</feature>
<proteinExistence type="predicted"/>
<sequence>MLLQALTLTHHITTMLFGILLSAFFLGVKQERKNVLLLLSVGLICLLLYIPCTLLLGETYTDPIYPLLVHLPLLLVLVFHYKFRWLPALISILTAYLCCQFSNWIGILFLSLSGSEVLYYLSRILVTLSVFFFLSRNLCQTTALLFSKSNRELCILGAMPLVYYLFDYATTKFSTLLYSGSKVIVEFLAFSMCLSYVVFLLVYFREYEMKHRAEQYGELMDMQLNSLRTEIDQTRVSEHRLAILRHDMRHHLAAIETFIRQQKTDRALEYIQEINRHYDDTVIRSFCKNELLNSVLSIYSTRFSEKGISFDSQIQVSESLPCPELTCCAILSNILENAMYAVEKLPEERRQISLNIFEKSGHLLMLGKNPTDVPPVFSDDVPVTKKSDHGIGVQSIIYYVEKEQGQYQFYMEGRDFVVRIIL</sequence>
<dbReference type="SUPFAM" id="SSF55874">
    <property type="entry name" value="ATPase domain of HSP90 chaperone/DNA topoisomerase II/histidine kinase"/>
    <property type="match status" value="1"/>
</dbReference>
<feature type="domain" description="Sensor histidine kinase NatK-like C-terminal" evidence="2">
    <location>
        <begin position="327"/>
        <end position="421"/>
    </location>
</feature>
<keyword evidence="1" id="KW-1133">Transmembrane helix</keyword>
<dbReference type="InterPro" id="IPR036890">
    <property type="entry name" value="HATPase_C_sf"/>
</dbReference>
<dbReference type="EMBL" id="JAOQKC010000009">
    <property type="protein sequence ID" value="MCU6696930.1"/>
    <property type="molecule type" value="Genomic_DNA"/>
</dbReference>
<feature type="transmembrane region" description="Helical" evidence="1">
    <location>
        <begin position="12"/>
        <end position="28"/>
    </location>
</feature>
<organism evidence="3 4">
    <name type="scientific">Laedolimicola ammoniilytica</name>
    <dbReference type="NCBI Taxonomy" id="2981771"/>
    <lineage>
        <taxon>Bacteria</taxon>
        <taxon>Bacillati</taxon>
        <taxon>Bacillota</taxon>
        <taxon>Clostridia</taxon>
        <taxon>Lachnospirales</taxon>
        <taxon>Lachnospiraceae</taxon>
        <taxon>Laedolimicola</taxon>
    </lineage>
</organism>
<feature type="transmembrane region" description="Helical" evidence="1">
    <location>
        <begin position="88"/>
        <end position="111"/>
    </location>
</feature>
<evidence type="ECO:0000259" key="2">
    <source>
        <dbReference type="Pfam" id="PF14501"/>
    </source>
</evidence>
<accession>A0ABT2RX72</accession>
<feature type="transmembrane region" description="Helical" evidence="1">
    <location>
        <begin position="117"/>
        <end position="134"/>
    </location>
</feature>
<evidence type="ECO:0000313" key="4">
    <source>
        <dbReference type="Proteomes" id="UP001652461"/>
    </source>
</evidence>
<dbReference type="RefSeq" id="WP_158363406.1">
    <property type="nucleotide sequence ID" value="NZ_JAOQKC010000009.1"/>
</dbReference>
<feature type="transmembrane region" description="Helical" evidence="1">
    <location>
        <begin position="154"/>
        <end position="171"/>
    </location>
</feature>
<dbReference type="InterPro" id="IPR032834">
    <property type="entry name" value="NatK-like_C"/>
</dbReference>
<dbReference type="Proteomes" id="UP001652461">
    <property type="component" value="Unassembled WGS sequence"/>
</dbReference>
<dbReference type="CDD" id="cd16935">
    <property type="entry name" value="HATPase_AgrC-ComD-like"/>
    <property type="match status" value="1"/>
</dbReference>
<reference evidence="3 4" key="1">
    <citation type="journal article" date="2021" name="ISME Commun">
        <title>Automated analysis of genomic sequences facilitates high-throughput and comprehensive description of bacteria.</title>
        <authorList>
            <person name="Hitch T.C.A."/>
        </authorList>
    </citation>
    <scope>NUCLEOTIDE SEQUENCE [LARGE SCALE GENOMIC DNA]</scope>
    <source>
        <strain evidence="3 4">Sanger_04</strain>
    </source>
</reference>
<evidence type="ECO:0000256" key="1">
    <source>
        <dbReference type="SAM" id="Phobius"/>
    </source>
</evidence>